<feature type="transmembrane region" description="Helical" evidence="1">
    <location>
        <begin position="50"/>
        <end position="73"/>
    </location>
</feature>
<sequence length="355" mass="38549">MDVESKTERPVREEKVYTTPRKGGIMNKLYPPGPKPGAGGRVKNHCRKFWWCDCLVLIIVVLVIVLPLIFVGLPKQAQKEINASTLEVTNMEVTNPTPNSVHLKIDNTIRSSSSYHPRIEAFRAGLSLPDQEPFIYINIPEAKSEGETFITVDQDATFESAEAFTAYTKAVLSSEELTIDLNGDTTIHIPNLPATDVHYNKKITMKGLNHLSGLNISDIKILSSSKEILSDGSNMLGTVHIPNPSVMTLDLGNVTMNLAVAGKAVGYSLLPDLVLKPGANNVSMQARVDQSSIISMILSTYKNGILPLEIVGNSSVKNGVHLNYYEEAIKANTIKLDLDTGPALKAIGINVTSSG</sequence>
<dbReference type="InterPro" id="IPR022185">
    <property type="entry name" value="DUF3712"/>
</dbReference>
<dbReference type="EMBL" id="JAKIXB020000004">
    <property type="protein sequence ID" value="KAL1609208.1"/>
    <property type="molecule type" value="Genomic_DNA"/>
</dbReference>
<dbReference type="PANTHER" id="PTHR35895">
    <property type="entry name" value="CHROMOSOME 16, WHOLE GENOME SHOTGUN SEQUENCE"/>
    <property type="match status" value="1"/>
</dbReference>
<evidence type="ECO:0000256" key="1">
    <source>
        <dbReference type="SAM" id="Phobius"/>
    </source>
</evidence>
<keyword evidence="1" id="KW-0812">Transmembrane</keyword>
<dbReference type="Pfam" id="PF12505">
    <property type="entry name" value="DUF3712"/>
    <property type="match status" value="1"/>
</dbReference>
<keyword evidence="3" id="KW-1185">Reference proteome</keyword>
<gene>
    <name evidence="2" type="ORF">SLS59_001572</name>
</gene>
<dbReference type="SUPFAM" id="SSF117070">
    <property type="entry name" value="LEA14-like"/>
    <property type="match status" value="1"/>
</dbReference>
<organism evidence="2 3">
    <name type="scientific">Nothophoma quercina</name>
    <dbReference type="NCBI Taxonomy" id="749835"/>
    <lineage>
        <taxon>Eukaryota</taxon>
        <taxon>Fungi</taxon>
        <taxon>Dikarya</taxon>
        <taxon>Ascomycota</taxon>
        <taxon>Pezizomycotina</taxon>
        <taxon>Dothideomycetes</taxon>
        <taxon>Pleosporomycetidae</taxon>
        <taxon>Pleosporales</taxon>
        <taxon>Pleosporineae</taxon>
        <taxon>Didymellaceae</taxon>
        <taxon>Nothophoma</taxon>
    </lineage>
</organism>
<protein>
    <submittedName>
        <fullName evidence="2">Uncharacterized protein</fullName>
    </submittedName>
</protein>
<dbReference type="Proteomes" id="UP001521222">
    <property type="component" value="Unassembled WGS sequence"/>
</dbReference>
<accession>A0ABR3RY95</accession>
<comment type="caution">
    <text evidence="2">The sequence shown here is derived from an EMBL/GenBank/DDBJ whole genome shotgun (WGS) entry which is preliminary data.</text>
</comment>
<evidence type="ECO:0000313" key="2">
    <source>
        <dbReference type="EMBL" id="KAL1609208.1"/>
    </source>
</evidence>
<evidence type="ECO:0000313" key="3">
    <source>
        <dbReference type="Proteomes" id="UP001521222"/>
    </source>
</evidence>
<dbReference type="InterPro" id="IPR046368">
    <property type="entry name" value="Tag1"/>
</dbReference>
<keyword evidence="1" id="KW-0472">Membrane</keyword>
<reference evidence="2 3" key="1">
    <citation type="submission" date="2024-02" db="EMBL/GenBank/DDBJ databases">
        <title>De novo assembly and annotation of 12 fungi associated with fruit tree decline syndrome in Ontario, Canada.</title>
        <authorList>
            <person name="Sulman M."/>
            <person name="Ellouze W."/>
            <person name="Ilyukhin E."/>
        </authorList>
    </citation>
    <scope>NUCLEOTIDE SEQUENCE [LARGE SCALE GENOMIC DNA]</scope>
    <source>
        <strain evidence="2 3">M97-236</strain>
    </source>
</reference>
<proteinExistence type="predicted"/>
<keyword evidence="1" id="KW-1133">Transmembrane helix</keyword>
<dbReference type="PANTHER" id="PTHR35895:SF1">
    <property type="entry name" value="LIPID-BINDING SERUM GLYCOPROTEIN C-TERMINAL DOMAIN-CONTAINING PROTEIN"/>
    <property type="match status" value="1"/>
</dbReference>
<name>A0ABR3RY95_9PLEO</name>